<accession>X1TFK5</accession>
<gene>
    <name evidence="1" type="ORF">S12H4_40063</name>
</gene>
<comment type="caution">
    <text evidence="1">The sequence shown here is derived from an EMBL/GenBank/DDBJ whole genome shotgun (WGS) entry which is preliminary data.</text>
</comment>
<reference evidence="1" key="1">
    <citation type="journal article" date="2014" name="Front. Microbiol.">
        <title>High frequency of phylogenetically diverse reductive dehalogenase-homologous genes in deep subseafloor sedimentary metagenomes.</title>
        <authorList>
            <person name="Kawai M."/>
            <person name="Futagami T."/>
            <person name="Toyoda A."/>
            <person name="Takaki Y."/>
            <person name="Nishi S."/>
            <person name="Hori S."/>
            <person name="Arai W."/>
            <person name="Tsubouchi T."/>
            <person name="Morono Y."/>
            <person name="Uchiyama I."/>
            <person name="Ito T."/>
            <person name="Fujiyama A."/>
            <person name="Inagaki F."/>
            <person name="Takami H."/>
        </authorList>
    </citation>
    <scope>NUCLEOTIDE SEQUENCE</scope>
    <source>
        <strain evidence="1">Expedition CK06-06</strain>
    </source>
</reference>
<sequence length="37" mass="4178">MKSFDTWKCHICGEERPDDRLSVLSKPLIIDGEVCGV</sequence>
<proteinExistence type="predicted"/>
<evidence type="ECO:0000313" key="1">
    <source>
        <dbReference type="EMBL" id="GAI90131.1"/>
    </source>
</evidence>
<protein>
    <submittedName>
        <fullName evidence="1">Uncharacterized protein</fullName>
    </submittedName>
</protein>
<dbReference type="AlphaFoldDB" id="X1TFK5"/>
<name>X1TFK5_9ZZZZ</name>
<dbReference type="EMBL" id="BARW01024280">
    <property type="protein sequence ID" value="GAI90131.1"/>
    <property type="molecule type" value="Genomic_DNA"/>
</dbReference>
<feature type="non-terminal residue" evidence="1">
    <location>
        <position position="37"/>
    </location>
</feature>
<organism evidence="1">
    <name type="scientific">marine sediment metagenome</name>
    <dbReference type="NCBI Taxonomy" id="412755"/>
    <lineage>
        <taxon>unclassified sequences</taxon>
        <taxon>metagenomes</taxon>
        <taxon>ecological metagenomes</taxon>
    </lineage>
</organism>